<protein>
    <recommendedName>
        <fullName evidence="2">glucuronosyltransferase</fullName>
        <ecNumber evidence="2">2.4.1.17</ecNumber>
    </recommendedName>
</protein>
<proteinExistence type="inferred from homology"/>
<evidence type="ECO:0000256" key="2">
    <source>
        <dbReference type="ARBA" id="ARBA00012544"/>
    </source>
</evidence>
<evidence type="ECO:0000256" key="1">
    <source>
        <dbReference type="ARBA" id="ARBA00009995"/>
    </source>
</evidence>
<gene>
    <name evidence="8" type="ORF">PMAYCL1PPCAC_14964</name>
</gene>
<evidence type="ECO:0000256" key="7">
    <source>
        <dbReference type="SAM" id="Phobius"/>
    </source>
</evidence>
<dbReference type="Pfam" id="PF00201">
    <property type="entry name" value="UDPGT"/>
    <property type="match status" value="1"/>
</dbReference>
<dbReference type="PANTHER" id="PTHR48043:SF23">
    <property type="entry name" value="UDP-GLUCURONOSYLTRANSFERASE"/>
    <property type="match status" value="1"/>
</dbReference>
<evidence type="ECO:0000313" key="8">
    <source>
        <dbReference type="EMBL" id="GMR44769.1"/>
    </source>
</evidence>
<keyword evidence="3" id="KW-0328">Glycosyltransferase</keyword>
<comment type="similarity">
    <text evidence="1">Belongs to the UDP-glycosyltransferase family.</text>
</comment>
<dbReference type="GO" id="GO:0015020">
    <property type="term" value="F:glucuronosyltransferase activity"/>
    <property type="evidence" value="ECO:0007669"/>
    <property type="project" value="UniProtKB-EC"/>
</dbReference>
<accession>A0AAN5CHZ2</accession>
<evidence type="ECO:0000256" key="3">
    <source>
        <dbReference type="ARBA" id="ARBA00022676"/>
    </source>
</evidence>
<comment type="catalytic activity">
    <reaction evidence="6">
        <text>glucuronate acceptor + UDP-alpha-D-glucuronate = acceptor beta-D-glucuronoside + UDP + H(+)</text>
        <dbReference type="Rhea" id="RHEA:21032"/>
        <dbReference type="ChEBI" id="CHEBI:15378"/>
        <dbReference type="ChEBI" id="CHEBI:58052"/>
        <dbReference type="ChEBI" id="CHEBI:58223"/>
        <dbReference type="ChEBI" id="CHEBI:132367"/>
        <dbReference type="ChEBI" id="CHEBI:132368"/>
        <dbReference type="EC" id="2.4.1.17"/>
    </reaction>
</comment>
<organism evidence="8 9">
    <name type="scientific">Pristionchus mayeri</name>
    <dbReference type="NCBI Taxonomy" id="1317129"/>
    <lineage>
        <taxon>Eukaryota</taxon>
        <taxon>Metazoa</taxon>
        <taxon>Ecdysozoa</taxon>
        <taxon>Nematoda</taxon>
        <taxon>Chromadorea</taxon>
        <taxon>Rhabditida</taxon>
        <taxon>Rhabditina</taxon>
        <taxon>Diplogasteromorpha</taxon>
        <taxon>Diplogasteroidea</taxon>
        <taxon>Neodiplogasteridae</taxon>
        <taxon>Pristionchus</taxon>
    </lineage>
</organism>
<evidence type="ECO:0000256" key="5">
    <source>
        <dbReference type="ARBA" id="ARBA00022729"/>
    </source>
</evidence>
<keyword evidence="9" id="KW-1185">Reference proteome</keyword>
<dbReference type="Proteomes" id="UP001328107">
    <property type="component" value="Unassembled WGS sequence"/>
</dbReference>
<comment type="caution">
    <text evidence="8">The sequence shown here is derived from an EMBL/GenBank/DDBJ whole genome shotgun (WGS) entry which is preliminary data.</text>
</comment>
<keyword evidence="7" id="KW-1133">Transmembrane helix</keyword>
<feature type="non-terminal residue" evidence="8">
    <location>
        <position position="1"/>
    </location>
</feature>
<keyword evidence="7" id="KW-0812">Transmembrane</keyword>
<name>A0AAN5CHZ2_9BILA</name>
<dbReference type="FunFam" id="3.40.50.2000:FF:000201">
    <property type="entry name" value="UDP-glucuronosyltransferase"/>
    <property type="match status" value="1"/>
</dbReference>
<reference evidence="9" key="1">
    <citation type="submission" date="2022-10" db="EMBL/GenBank/DDBJ databases">
        <title>Genome assembly of Pristionchus species.</title>
        <authorList>
            <person name="Yoshida K."/>
            <person name="Sommer R.J."/>
        </authorList>
    </citation>
    <scope>NUCLEOTIDE SEQUENCE [LARGE SCALE GENOMIC DNA]</scope>
    <source>
        <strain evidence="9">RS5460</strain>
    </source>
</reference>
<dbReference type="SUPFAM" id="SSF53756">
    <property type="entry name" value="UDP-Glycosyltransferase/glycogen phosphorylase"/>
    <property type="match status" value="1"/>
</dbReference>
<dbReference type="InterPro" id="IPR002213">
    <property type="entry name" value="UDP_glucos_trans"/>
</dbReference>
<dbReference type="Gene3D" id="3.40.50.2000">
    <property type="entry name" value="Glycogen Phosphorylase B"/>
    <property type="match status" value="2"/>
</dbReference>
<evidence type="ECO:0000313" key="9">
    <source>
        <dbReference type="Proteomes" id="UP001328107"/>
    </source>
</evidence>
<dbReference type="EMBL" id="BTRK01000004">
    <property type="protein sequence ID" value="GMR44769.1"/>
    <property type="molecule type" value="Genomic_DNA"/>
</dbReference>
<keyword evidence="7" id="KW-0472">Membrane</keyword>
<dbReference type="AlphaFoldDB" id="A0AAN5CHZ2"/>
<keyword evidence="5" id="KW-0732">Signal</keyword>
<dbReference type="InterPro" id="IPR050271">
    <property type="entry name" value="UDP-glycosyltransferase"/>
</dbReference>
<dbReference type="FunFam" id="3.40.50.2000:FF:000611">
    <property type="entry name" value="UDP-glucuronosyltransferase"/>
    <property type="match status" value="1"/>
</dbReference>
<sequence length="540" mass="61039">RARRPLLQSLCFASMRFLLSVTLLFLASSHTNGLKFLVYNPLWGRSHVNFMGQIADVLVEAGHEVVILASVIDATTPNVGSEKVHKVIKVPPGVASNEFTETVHNTASSNFWRSKSIVGTLQEMSKFLNAWVEQCNVTINHPGLLESLSSENFDAAIAEPMDMCGFGLFRKIGIENVAATLSIAANEGSFDFTGLPSFPSYVPGSMMRFGEKMTFFQRVANTLSLGIGKYFFPYMARDMERVFRANFGEDFPNLDELANDISLWFYNAEPLIEFPRPIIHKIIDIGGISVSTGHKKLNQTWSDIMDLRAKTVLLSFGTVAKSYLMPENYKHTIREVFKKFRDVTFIWKYEKPEHKISDGIPNLIETTWVPQNDMLYDARLSLFITHCGQGSTTEATTAGVPLIVIPILGDQKRNAAVINRIETGIVLEKEALESPSVLEKALREALENDKYLKKAHAVGEMIRNRPFAARDTFVRNMEFLARFGPLRMFDHYGRELNFIQYYLIDVFTFLSSVLAVILYVFYKSCKFLLGFCSIRKSKKD</sequence>
<dbReference type="EC" id="2.4.1.17" evidence="2"/>
<evidence type="ECO:0000256" key="6">
    <source>
        <dbReference type="ARBA" id="ARBA00047475"/>
    </source>
</evidence>
<evidence type="ECO:0000256" key="4">
    <source>
        <dbReference type="ARBA" id="ARBA00022679"/>
    </source>
</evidence>
<dbReference type="PANTHER" id="PTHR48043">
    <property type="entry name" value="EG:EG0003.4 PROTEIN-RELATED"/>
    <property type="match status" value="1"/>
</dbReference>
<dbReference type="CDD" id="cd03784">
    <property type="entry name" value="GT1_Gtf-like"/>
    <property type="match status" value="1"/>
</dbReference>
<keyword evidence="4" id="KW-0808">Transferase</keyword>
<feature type="transmembrane region" description="Helical" evidence="7">
    <location>
        <begin position="501"/>
        <end position="522"/>
    </location>
</feature>